<reference evidence="7 8" key="1">
    <citation type="submission" date="2018-11" db="EMBL/GenBank/DDBJ databases">
        <authorList>
            <person name="Kleinhagauer T."/>
            <person name="Glaeser S.P."/>
            <person name="Spergser J."/>
            <person name="Ruckert C."/>
            <person name="Kaempfer P."/>
            <person name="Busse H.-J."/>
        </authorList>
    </citation>
    <scope>NUCLEOTIDE SEQUENCE [LARGE SCALE GENOMIC DNA]</scope>
    <source>
        <strain evidence="7 8">200CH</strain>
    </source>
</reference>
<dbReference type="PANTHER" id="PTHR30474:SF3">
    <property type="entry name" value="PEPTIDOGLYCAN GLYCOSYLTRANSFERASE RODA"/>
    <property type="match status" value="1"/>
</dbReference>
<dbReference type="PANTHER" id="PTHR30474">
    <property type="entry name" value="CELL CYCLE PROTEIN"/>
    <property type="match status" value="1"/>
</dbReference>
<dbReference type="InterPro" id="IPR001182">
    <property type="entry name" value="FtsW/RodA"/>
</dbReference>
<dbReference type="Proteomes" id="UP000269019">
    <property type="component" value="Chromosome"/>
</dbReference>
<name>A0A3G6J8X1_9CORY</name>
<sequence>MPVAHSDYILAAFGEEIGLIGVAALIMLFTVIVTRGMQIALVTQDSFGKLAASGLAMTMMIQIFTVVAGISSLLPMTGLTTPFISAGGSSLMANYMLIALLVRISAASNLEQIAAPDQPASLPVAAAQELAAARAGEVPA</sequence>
<protein>
    <submittedName>
        <fullName evidence="7">Lipid II flippase FtsW</fullName>
    </submittedName>
</protein>
<keyword evidence="3" id="KW-0133">Cell shape</keyword>
<feature type="transmembrane region" description="Helical" evidence="6">
    <location>
        <begin position="17"/>
        <end position="38"/>
    </location>
</feature>
<dbReference type="GO" id="GO:0015648">
    <property type="term" value="F:lipid-linked peptidoglycan transporter activity"/>
    <property type="evidence" value="ECO:0007669"/>
    <property type="project" value="TreeGrafter"/>
</dbReference>
<evidence type="ECO:0000313" key="8">
    <source>
        <dbReference type="Proteomes" id="UP000269019"/>
    </source>
</evidence>
<evidence type="ECO:0000256" key="3">
    <source>
        <dbReference type="ARBA" id="ARBA00022960"/>
    </source>
</evidence>
<evidence type="ECO:0000256" key="1">
    <source>
        <dbReference type="ARBA" id="ARBA00004141"/>
    </source>
</evidence>
<accession>A0A3G6J8X1</accession>
<feature type="transmembrane region" description="Helical" evidence="6">
    <location>
        <begin position="83"/>
        <end position="102"/>
    </location>
</feature>
<dbReference type="GO" id="GO:0051301">
    <property type="term" value="P:cell division"/>
    <property type="evidence" value="ECO:0007669"/>
    <property type="project" value="InterPro"/>
</dbReference>
<feature type="transmembrane region" description="Helical" evidence="6">
    <location>
        <begin position="50"/>
        <end position="71"/>
    </location>
</feature>
<dbReference type="GO" id="GO:0005886">
    <property type="term" value="C:plasma membrane"/>
    <property type="evidence" value="ECO:0007669"/>
    <property type="project" value="TreeGrafter"/>
</dbReference>
<dbReference type="Pfam" id="PF01098">
    <property type="entry name" value="FTSW_RODA_SPOVE"/>
    <property type="match status" value="1"/>
</dbReference>
<keyword evidence="2 6" id="KW-0812">Transmembrane</keyword>
<keyword evidence="8" id="KW-1185">Reference proteome</keyword>
<gene>
    <name evidence="7" type="primary">ftsW2</name>
    <name evidence="7" type="ORF">CCHOA_00160</name>
</gene>
<evidence type="ECO:0000256" key="5">
    <source>
        <dbReference type="ARBA" id="ARBA00023136"/>
    </source>
</evidence>
<evidence type="ECO:0000313" key="7">
    <source>
        <dbReference type="EMBL" id="AZA12464.1"/>
    </source>
</evidence>
<evidence type="ECO:0000256" key="4">
    <source>
        <dbReference type="ARBA" id="ARBA00022989"/>
    </source>
</evidence>
<dbReference type="AlphaFoldDB" id="A0A3G6J8X1"/>
<dbReference type="KEGG" id="ccho:CCHOA_00160"/>
<evidence type="ECO:0000256" key="6">
    <source>
        <dbReference type="SAM" id="Phobius"/>
    </source>
</evidence>
<dbReference type="EMBL" id="CP033896">
    <property type="protein sequence ID" value="AZA12464.1"/>
    <property type="molecule type" value="Genomic_DNA"/>
</dbReference>
<organism evidence="7 8">
    <name type="scientific">Corynebacterium choanae</name>
    <dbReference type="NCBI Taxonomy" id="1862358"/>
    <lineage>
        <taxon>Bacteria</taxon>
        <taxon>Bacillati</taxon>
        <taxon>Actinomycetota</taxon>
        <taxon>Actinomycetes</taxon>
        <taxon>Mycobacteriales</taxon>
        <taxon>Corynebacteriaceae</taxon>
        <taxon>Corynebacterium</taxon>
    </lineage>
</organism>
<proteinExistence type="predicted"/>
<dbReference type="GO" id="GO:0032153">
    <property type="term" value="C:cell division site"/>
    <property type="evidence" value="ECO:0007669"/>
    <property type="project" value="TreeGrafter"/>
</dbReference>
<keyword evidence="4 6" id="KW-1133">Transmembrane helix</keyword>
<comment type="subcellular location">
    <subcellularLocation>
        <location evidence="1">Membrane</location>
        <topology evidence="1">Multi-pass membrane protein</topology>
    </subcellularLocation>
</comment>
<keyword evidence="5 6" id="KW-0472">Membrane</keyword>
<evidence type="ECO:0000256" key="2">
    <source>
        <dbReference type="ARBA" id="ARBA00022692"/>
    </source>
</evidence>
<dbReference type="GO" id="GO:0008360">
    <property type="term" value="P:regulation of cell shape"/>
    <property type="evidence" value="ECO:0007669"/>
    <property type="project" value="UniProtKB-KW"/>
</dbReference>